<evidence type="ECO:0000313" key="13">
    <source>
        <dbReference type="Proteomes" id="UP000242886"/>
    </source>
</evidence>
<feature type="transmembrane region" description="Helical" evidence="9">
    <location>
        <begin position="40"/>
        <end position="64"/>
    </location>
</feature>
<protein>
    <recommendedName>
        <fullName evidence="9">Cell division protein FtsQ</fullName>
    </recommendedName>
</protein>
<dbReference type="InterPro" id="IPR005548">
    <property type="entry name" value="Cell_div_FtsQ/DivIB_C"/>
</dbReference>
<keyword evidence="6 9" id="KW-1133">Transmembrane helix</keyword>
<dbReference type="PANTHER" id="PTHR35851:SF1">
    <property type="entry name" value="CELL DIVISION PROTEIN FTSQ"/>
    <property type="match status" value="1"/>
</dbReference>
<feature type="compositionally biased region" description="Low complexity" evidence="10">
    <location>
        <begin position="298"/>
        <end position="308"/>
    </location>
</feature>
<comment type="function">
    <text evidence="9">Essential cell division protein. May link together the upstream cell division proteins, which are predominantly cytoplasmic, with the downstream cell division proteins, which are predominantly periplasmic. May control correct divisome assembly.</text>
</comment>
<dbReference type="InterPro" id="IPR045335">
    <property type="entry name" value="FtsQ_C_sf"/>
</dbReference>
<evidence type="ECO:0000256" key="9">
    <source>
        <dbReference type="HAMAP-Rule" id="MF_00911"/>
    </source>
</evidence>
<dbReference type="Gene3D" id="3.40.50.11690">
    <property type="entry name" value="Cell division protein FtsQ/DivIB"/>
    <property type="match status" value="1"/>
</dbReference>
<keyword evidence="8 9" id="KW-0131">Cell cycle</keyword>
<keyword evidence="7 9" id="KW-0472">Membrane</keyword>
<evidence type="ECO:0000256" key="8">
    <source>
        <dbReference type="ARBA" id="ARBA00023306"/>
    </source>
</evidence>
<sequence>MAKFAAIAGLRRKADARPRVERRRKPRSPADGFWERPPLMNVVADTLLLFGILALGYALLLAVVRLPLFPLKQIVVNSPIDQVTHTQVEYAVQHSLSGNFFTVDLDGIRASFEKLPWVRKASVRRHWPDALEVEIEEHVAVARWRNSTGEMRLVNRQGEVFNAALAGSQHALPLFGGPEGSAPQVLARYREFNELLAQLGRTARTVLLSPRQAWQLRLDDGLVLELGRDQNSHSIHERIERFVGTYAAVRERVPLTIAAIDMRYPSGFALRPGAGSLGSQELARKTSGSAQGVGGASGAASVSGKGNT</sequence>
<name>A0A7Z7MTT0_9PROT</name>
<reference evidence="12" key="1">
    <citation type="submission" date="2017-03" db="EMBL/GenBank/DDBJ databases">
        <authorList>
            <consortium name="AG Boll"/>
        </authorList>
    </citation>
    <scope>NUCLEOTIDE SEQUENCE [LARGE SCALE GENOMIC DNA]</scope>
    <source>
        <strain evidence="12">Chol</strain>
    </source>
</reference>
<feature type="region of interest" description="Disordered" evidence="10">
    <location>
        <begin position="278"/>
        <end position="308"/>
    </location>
</feature>
<dbReference type="Pfam" id="PF03799">
    <property type="entry name" value="FtsQ_DivIB_C"/>
    <property type="match status" value="1"/>
</dbReference>
<dbReference type="GO" id="GO:0005886">
    <property type="term" value="C:plasma membrane"/>
    <property type="evidence" value="ECO:0007669"/>
    <property type="project" value="UniProtKB-SubCell"/>
</dbReference>
<feature type="domain" description="POTRA" evidence="11">
    <location>
        <begin position="69"/>
        <end position="138"/>
    </location>
</feature>
<dbReference type="InterPro" id="IPR026579">
    <property type="entry name" value="FtsQ"/>
</dbReference>
<organism evidence="12 13">
    <name type="scientific">Sterolibacterium denitrificans</name>
    <dbReference type="NCBI Taxonomy" id="157592"/>
    <lineage>
        <taxon>Bacteria</taxon>
        <taxon>Pseudomonadati</taxon>
        <taxon>Pseudomonadota</taxon>
        <taxon>Betaproteobacteria</taxon>
        <taxon>Nitrosomonadales</taxon>
        <taxon>Sterolibacteriaceae</taxon>
        <taxon>Sterolibacterium</taxon>
    </lineage>
</organism>
<evidence type="ECO:0000313" key="12">
    <source>
        <dbReference type="EMBL" id="SMB21002.1"/>
    </source>
</evidence>
<dbReference type="HAMAP" id="MF_00911">
    <property type="entry name" value="FtsQ_subfam"/>
    <property type="match status" value="1"/>
</dbReference>
<keyword evidence="3 9" id="KW-0997">Cell inner membrane</keyword>
<evidence type="ECO:0000256" key="5">
    <source>
        <dbReference type="ARBA" id="ARBA00022692"/>
    </source>
</evidence>
<evidence type="ECO:0000259" key="11">
    <source>
        <dbReference type="PROSITE" id="PS51779"/>
    </source>
</evidence>
<gene>
    <name evidence="9" type="primary">ftsQ</name>
    <name evidence="12" type="ORF">SDENCHOL_10024</name>
</gene>
<evidence type="ECO:0000256" key="3">
    <source>
        <dbReference type="ARBA" id="ARBA00022519"/>
    </source>
</evidence>
<comment type="similarity">
    <text evidence="9">Belongs to the FtsQ/DivIB family. FtsQ subfamily.</text>
</comment>
<dbReference type="GO" id="GO:0043093">
    <property type="term" value="P:FtsZ-dependent cytokinesis"/>
    <property type="evidence" value="ECO:0007669"/>
    <property type="project" value="UniProtKB-UniRule"/>
</dbReference>
<keyword evidence="5 9" id="KW-0812">Transmembrane</keyword>
<dbReference type="GO" id="GO:0032153">
    <property type="term" value="C:cell division site"/>
    <property type="evidence" value="ECO:0007669"/>
    <property type="project" value="UniProtKB-UniRule"/>
</dbReference>
<proteinExistence type="inferred from homology"/>
<dbReference type="AlphaFoldDB" id="A0A7Z7MTT0"/>
<comment type="subunit">
    <text evidence="9">Part of a complex composed of FtsB, FtsL and FtsQ.</text>
</comment>
<evidence type="ECO:0000256" key="1">
    <source>
        <dbReference type="ARBA" id="ARBA00004370"/>
    </source>
</evidence>
<dbReference type="InterPro" id="IPR034746">
    <property type="entry name" value="POTRA"/>
</dbReference>
<dbReference type="PROSITE" id="PS51779">
    <property type="entry name" value="POTRA"/>
    <property type="match status" value="1"/>
</dbReference>
<dbReference type="Gene3D" id="3.10.20.310">
    <property type="entry name" value="membrane protein fhac"/>
    <property type="match status" value="1"/>
</dbReference>
<evidence type="ECO:0000256" key="4">
    <source>
        <dbReference type="ARBA" id="ARBA00022618"/>
    </source>
</evidence>
<comment type="subcellular location">
    <subcellularLocation>
        <location evidence="9">Cell inner membrane</location>
        <topology evidence="9">Single-pass type II membrane protein</topology>
    </subcellularLocation>
    <subcellularLocation>
        <location evidence="1">Membrane</location>
    </subcellularLocation>
    <text evidence="9">Localizes to the division septum.</text>
</comment>
<dbReference type="GO" id="GO:0090529">
    <property type="term" value="P:cell septum assembly"/>
    <property type="evidence" value="ECO:0007669"/>
    <property type="project" value="InterPro"/>
</dbReference>
<accession>A0A7Z7MTT0</accession>
<dbReference type="Proteomes" id="UP000242886">
    <property type="component" value="Chromosome SDENCHOL"/>
</dbReference>
<dbReference type="RefSeq" id="WP_197706793.1">
    <property type="nucleotide sequence ID" value="NZ_LT837803.1"/>
</dbReference>
<evidence type="ECO:0000256" key="6">
    <source>
        <dbReference type="ARBA" id="ARBA00022989"/>
    </source>
</evidence>
<keyword evidence="4 9" id="KW-0132">Cell division</keyword>
<dbReference type="PANTHER" id="PTHR35851">
    <property type="entry name" value="CELL DIVISION PROTEIN FTSQ"/>
    <property type="match status" value="1"/>
</dbReference>
<keyword evidence="13" id="KW-1185">Reference proteome</keyword>
<evidence type="ECO:0000256" key="10">
    <source>
        <dbReference type="SAM" id="MobiDB-lite"/>
    </source>
</evidence>
<evidence type="ECO:0000256" key="7">
    <source>
        <dbReference type="ARBA" id="ARBA00023136"/>
    </source>
</evidence>
<keyword evidence="2 9" id="KW-1003">Cell membrane</keyword>
<dbReference type="EMBL" id="LT837803">
    <property type="protein sequence ID" value="SMB21002.1"/>
    <property type="molecule type" value="Genomic_DNA"/>
</dbReference>
<dbReference type="InterPro" id="IPR013685">
    <property type="entry name" value="POTRA_FtsQ_type"/>
</dbReference>
<dbReference type="Pfam" id="PF08478">
    <property type="entry name" value="POTRA_1"/>
    <property type="match status" value="1"/>
</dbReference>
<evidence type="ECO:0000256" key="2">
    <source>
        <dbReference type="ARBA" id="ARBA00022475"/>
    </source>
</evidence>